<keyword evidence="3" id="KW-1185">Reference proteome</keyword>
<dbReference type="Proteomes" id="UP001239445">
    <property type="component" value="Unassembled WGS sequence"/>
</dbReference>
<organism evidence="2 3">
    <name type="scientific">Echria macrotheca</name>
    <dbReference type="NCBI Taxonomy" id="438768"/>
    <lineage>
        <taxon>Eukaryota</taxon>
        <taxon>Fungi</taxon>
        <taxon>Dikarya</taxon>
        <taxon>Ascomycota</taxon>
        <taxon>Pezizomycotina</taxon>
        <taxon>Sordariomycetes</taxon>
        <taxon>Sordariomycetidae</taxon>
        <taxon>Sordariales</taxon>
        <taxon>Schizotheciaceae</taxon>
        <taxon>Echria</taxon>
    </lineage>
</organism>
<protein>
    <submittedName>
        <fullName evidence="2">Uncharacterized protein</fullName>
    </submittedName>
</protein>
<name>A0AAJ0BI42_9PEZI</name>
<gene>
    <name evidence="2" type="ORF">QBC47DRAFT_160909</name>
</gene>
<evidence type="ECO:0000313" key="2">
    <source>
        <dbReference type="EMBL" id="KAK1757593.1"/>
    </source>
</evidence>
<dbReference type="AlphaFoldDB" id="A0AAJ0BI42"/>
<proteinExistence type="predicted"/>
<feature type="compositionally biased region" description="Polar residues" evidence="1">
    <location>
        <begin position="26"/>
        <end position="37"/>
    </location>
</feature>
<sequence>MSCGDGSRGGDRTRGTPSPAGGKQGVQEQSTASSDTRTGGPKKERQGKGRKGHCRTSLMRITSSLTVTSLELARTGRAKDIAKRPGPLPVCVKTAAPGGVGAGPLESTASTDGTVLACWRSAEERKTVVKHAISPGPSPSKQRGFWHPAASQTTTAGQNPWHFCDRQQRKKKNKKKEEFTACSAVRMVGSDMWLDCQQTLLTLQRPSLPASRPKGQLGNGIHPYLRLEWVVADPNFVP</sequence>
<evidence type="ECO:0000313" key="3">
    <source>
        <dbReference type="Proteomes" id="UP001239445"/>
    </source>
</evidence>
<evidence type="ECO:0000256" key="1">
    <source>
        <dbReference type="SAM" id="MobiDB-lite"/>
    </source>
</evidence>
<comment type="caution">
    <text evidence="2">The sequence shown here is derived from an EMBL/GenBank/DDBJ whole genome shotgun (WGS) entry which is preliminary data.</text>
</comment>
<reference evidence="2" key="1">
    <citation type="submission" date="2023-06" db="EMBL/GenBank/DDBJ databases">
        <title>Genome-scale phylogeny and comparative genomics of the fungal order Sordariales.</title>
        <authorList>
            <consortium name="Lawrence Berkeley National Laboratory"/>
            <person name="Hensen N."/>
            <person name="Bonometti L."/>
            <person name="Westerberg I."/>
            <person name="Brannstrom I.O."/>
            <person name="Guillou S."/>
            <person name="Cros-Aarteil S."/>
            <person name="Calhoun S."/>
            <person name="Haridas S."/>
            <person name="Kuo A."/>
            <person name="Mondo S."/>
            <person name="Pangilinan J."/>
            <person name="Riley R."/>
            <person name="Labutti K."/>
            <person name="Andreopoulos B."/>
            <person name="Lipzen A."/>
            <person name="Chen C."/>
            <person name="Yanf M."/>
            <person name="Daum C."/>
            <person name="Ng V."/>
            <person name="Clum A."/>
            <person name="Steindorff A."/>
            <person name="Ohm R."/>
            <person name="Martin F."/>
            <person name="Silar P."/>
            <person name="Natvig D."/>
            <person name="Lalanne C."/>
            <person name="Gautier V."/>
            <person name="Ament-Velasquez S.L."/>
            <person name="Kruys A."/>
            <person name="Hutchinson M.I."/>
            <person name="Powell A.J."/>
            <person name="Barry K."/>
            <person name="Miller A.N."/>
            <person name="Grigoriev I.V."/>
            <person name="Debuchy R."/>
            <person name="Gladieux P."/>
            <person name="Thoren M.H."/>
            <person name="Johannesson H."/>
        </authorList>
    </citation>
    <scope>NUCLEOTIDE SEQUENCE</scope>
    <source>
        <strain evidence="2">PSN4</strain>
    </source>
</reference>
<accession>A0AAJ0BI42</accession>
<dbReference type="EMBL" id="MU839830">
    <property type="protein sequence ID" value="KAK1757593.1"/>
    <property type="molecule type" value="Genomic_DNA"/>
</dbReference>
<feature type="region of interest" description="Disordered" evidence="1">
    <location>
        <begin position="1"/>
        <end position="60"/>
    </location>
</feature>